<evidence type="ECO:0000256" key="3">
    <source>
        <dbReference type="ARBA" id="ARBA00022553"/>
    </source>
</evidence>
<dbReference type="GeneID" id="28340432"/>
<evidence type="ECO:0000313" key="11">
    <source>
        <dbReference type="Proteomes" id="UP000203626"/>
    </source>
</evidence>
<feature type="region of interest" description="Disordered" evidence="8">
    <location>
        <begin position="52"/>
        <end position="72"/>
    </location>
</feature>
<keyword evidence="11" id="KW-1185">Reference proteome</keyword>
<protein>
    <submittedName>
        <fullName evidence="10">Viral membrane formation</fullName>
    </submittedName>
</protein>
<name>A0A1B1MRM5_9POXV</name>
<keyword evidence="9" id="KW-1133">Transmembrane helix</keyword>
<keyword evidence="9" id="KW-0812">Transmembrane</keyword>
<evidence type="ECO:0000256" key="5">
    <source>
        <dbReference type="ARBA" id="ARBA00023054"/>
    </source>
</evidence>
<sequence length="343" mass="38465">MTAVPVTDMPSEYIVTAFSEDNYPSNKHYEITSGQMSIMRTMHNALLANKNEYDEQSSDDEETSPTPCSDMEEEVDEVEDKVSESAITIPTAAAAIARTRVTPTHQDISFKKSINIMGPNGTNNEVIFTAEQKRVNITMSDLDTVLENNGHMDKFSKITSMPMHTTPSLGAVFDDSKRVKLLEQEVQQLRKQKAAAPSNLDNFTKILFGKVPIKTADVNKRMVIVNYANLNNVSLSIEDLNDCSDEEIERMFKTIKQYNEMRKKKIIITNMIIIGITILEQVLYKIGFEEVKGLSADVTSEIIDVEIGDDCEAVANKIGFSNSPVFNIVLFIVKLFVKKMKII</sequence>
<accession>A0A1B1MRM5</accession>
<evidence type="ECO:0000256" key="1">
    <source>
        <dbReference type="ARBA" id="ARBA00002871"/>
    </source>
</evidence>
<evidence type="ECO:0000256" key="4">
    <source>
        <dbReference type="ARBA" id="ARBA00022921"/>
    </source>
</evidence>
<dbReference type="OrthoDB" id="6979at10239"/>
<reference evidence="10 11" key="1">
    <citation type="journal article" date="2016" name="J. Gen. Virol.">
        <title>Genomic characterization of a novel poxvirus from a flying fox: evidence for a new genus?</title>
        <authorList>
            <person name="O'Dea M.A."/>
            <person name="Tu S.L."/>
            <person name="Pang S."/>
            <person name="De Ridder T."/>
            <person name="Jackson B."/>
            <person name="Upton C."/>
        </authorList>
    </citation>
    <scope>NUCLEOTIDE SEQUENCE [LARGE SCALE GENOMIC DNA]</scope>
    <source>
        <strain evidence="10 11">Australia</strain>
    </source>
</reference>
<organism evidence="10 11">
    <name type="scientific">Pteropox virus</name>
    <dbReference type="NCBI Taxonomy" id="1873698"/>
    <lineage>
        <taxon>Viruses</taxon>
        <taxon>Varidnaviria</taxon>
        <taxon>Bamfordvirae</taxon>
        <taxon>Nucleocytoviricota</taxon>
        <taxon>Pokkesviricetes</taxon>
        <taxon>Chitovirales</taxon>
        <taxon>Poxviridae</taxon>
        <taxon>Chordopoxvirinae</taxon>
        <taxon>Pteropopoxvirus</taxon>
        <taxon>Pteropopoxvirus pteropox</taxon>
    </lineage>
</organism>
<dbReference type="InterPro" id="IPR036708">
    <property type="entry name" value="BipD-like_sf"/>
</dbReference>
<keyword evidence="5 7" id="KW-0175">Coiled coil</keyword>
<keyword evidence="3" id="KW-0597">Phosphoprotein</keyword>
<dbReference type="GO" id="GO:0030430">
    <property type="term" value="C:host cell cytoplasm"/>
    <property type="evidence" value="ECO:0007669"/>
    <property type="project" value="UniProtKB-SubCell"/>
</dbReference>
<evidence type="ECO:0000256" key="8">
    <source>
        <dbReference type="SAM" id="MobiDB-lite"/>
    </source>
</evidence>
<comment type="subcellular location">
    <subcellularLocation>
        <location evidence="2">Host cytoplasm</location>
    </subcellularLocation>
</comment>
<feature type="coiled-coil region" evidence="7">
    <location>
        <begin position="172"/>
        <end position="199"/>
    </location>
</feature>
<feature type="transmembrane region" description="Helical" evidence="9">
    <location>
        <begin position="318"/>
        <end position="337"/>
    </location>
</feature>
<feature type="transmembrane region" description="Helical" evidence="9">
    <location>
        <begin position="266"/>
        <end position="284"/>
    </location>
</feature>
<keyword evidence="6" id="KW-1035">Host cytoplasm</keyword>
<evidence type="ECO:0000256" key="7">
    <source>
        <dbReference type="SAM" id="Coils"/>
    </source>
</evidence>
<keyword evidence="4" id="KW-0426">Late protein</keyword>
<evidence type="ECO:0000313" key="10">
    <source>
        <dbReference type="EMBL" id="ANS71189.1"/>
    </source>
</evidence>
<keyword evidence="9" id="KW-0472">Membrane</keyword>
<comment type="function">
    <text evidence="1">Required for viral crescent formation early during virus morphogenesis.</text>
</comment>
<dbReference type="Pfam" id="PF05061">
    <property type="entry name" value="Pox_A11"/>
    <property type="match status" value="1"/>
</dbReference>
<evidence type="ECO:0000256" key="6">
    <source>
        <dbReference type="ARBA" id="ARBA00023200"/>
    </source>
</evidence>
<dbReference type="Proteomes" id="UP000203626">
    <property type="component" value="Segment"/>
</dbReference>
<gene>
    <name evidence="10" type="ORF">PTPV-Aus-105</name>
</gene>
<dbReference type="KEGG" id="vg:28340432"/>
<evidence type="ECO:0000256" key="9">
    <source>
        <dbReference type="SAM" id="Phobius"/>
    </source>
</evidence>
<dbReference type="InterPro" id="IPR007755">
    <property type="entry name" value="Poxvirus_A11"/>
</dbReference>
<proteinExistence type="predicted"/>
<dbReference type="EMBL" id="KU980965">
    <property type="protein sequence ID" value="ANS71189.1"/>
    <property type="molecule type" value="Genomic_DNA"/>
</dbReference>
<dbReference type="RefSeq" id="YP_009268820.1">
    <property type="nucleotide sequence ID" value="NC_030656.1"/>
</dbReference>
<evidence type="ECO:0000256" key="2">
    <source>
        <dbReference type="ARBA" id="ARBA00004192"/>
    </source>
</evidence>
<dbReference type="Gene3D" id="1.20.1710.10">
    <property type="entry name" value="IpaD-like"/>
    <property type="match status" value="1"/>
</dbReference>
<feature type="compositionally biased region" description="Acidic residues" evidence="8">
    <location>
        <begin position="54"/>
        <end position="63"/>
    </location>
</feature>